<dbReference type="AlphaFoldDB" id="A0A8X6RGM7"/>
<dbReference type="GO" id="GO:0005886">
    <property type="term" value="C:plasma membrane"/>
    <property type="evidence" value="ECO:0007669"/>
    <property type="project" value="TreeGrafter"/>
</dbReference>
<feature type="domain" description="Peptidase M13 C-terminal" evidence="9">
    <location>
        <begin position="368"/>
        <end position="571"/>
    </location>
</feature>
<dbReference type="InterPro" id="IPR018497">
    <property type="entry name" value="Peptidase_M13_C"/>
</dbReference>
<comment type="similarity">
    <text evidence="2">Belongs to the peptidase M13 family.</text>
</comment>
<dbReference type="InterPro" id="IPR008753">
    <property type="entry name" value="Peptidase_M13_N"/>
</dbReference>
<dbReference type="GO" id="GO:0016485">
    <property type="term" value="P:protein processing"/>
    <property type="evidence" value="ECO:0007669"/>
    <property type="project" value="TreeGrafter"/>
</dbReference>
<proteinExistence type="inferred from homology"/>
<dbReference type="PANTHER" id="PTHR11733">
    <property type="entry name" value="ZINC METALLOPROTEASE FAMILY M13 NEPRILYSIN-RELATED"/>
    <property type="match status" value="1"/>
</dbReference>
<dbReference type="InterPro" id="IPR024079">
    <property type="entry name" value="MetalloPept_cat_dom_sf"/>
</dbReference>
<comment type="cofactor">
    <cofactor evidence="1">
        <name>Zn(2+)</name>
        <dbReference type="ChEBI" id="CHEBI:29105"/>
    </cofactor>
</comment>
<dbReference type="SUPFAM" id="SSF55486">
    <property type="entry name" value="Metalloproteases ('zincins'), catalytic domain"/>
    <property type="match status" value="1"/>
</dbReference>
<evidence type="ECO:0000256" key="7">
    <source>
        <dbReference type="ARBA" id="ARBA00023049"/>
    </source>
</evidence>
<dbReference type="Pfam" id="PF05649">
    <property type="entry name" value="Peptidase_M13_N"/>
    <property type="match status" value="1"/>
</dbReference>
<feature type="domain" description="Peptidase M13 N-terminal" evidence="10">
    <location>
        <begin position="54"/>
        <end position="309"/>
    </location>
</feature>
<keyword evidence="5" id="KW-0378">Hydrolase</keyword>
<evidence type="ECO:0000256" key="3">
    <source>
        <dbReference type="ARBA" id="ARBA00022670"/>
    </source>
</evidence>
<dbReference type="Gene3D" id="3.40.390.10">
    <property type="entry name" value="Collagenase (Catalytic Domain)"/>
    <property type="match status" value="1"/>
</dbReference>
<keyword evidence="12" id="KW-1185">Reference proteome</keyword>
<dbReference type="EMBL" id="BMAU01021067">
    <property type="protein sequence ID" value="GFX89127.1"/>
    <property type="molecule type" value="Genomic_DNA"/>
</dbReference>
<dbReference type="InterPro" id="IPR042089">
    <property type="entry name" value="Peptidase_M13_dom_2"/>
</dbReference>
<feature type="region of interest" description="Disordered" evidence="8">
    <location>
        <begin position="24"/>
        <end position="66"/>
    </location>
</feature>
<organism evidence="11 12">
    <name type="scientific">Trichonephila clavipes</name>
    <name type="common">Golden silk orbweaver</name>
    <name type="synonym">Nephila clavipes</name>
    <dbReference type="NCBI Taxonomy" id="2585209"/>
    <lineage>
        <taxon>Eukaryota</taxon>
        <taxon>Metazoa</taxon>
        <taxon>Ecdysozoa</taxon>
        <taxon>Arthropoda</taxon>
        <taxon>Chelicerata</taxon>
        <taxon>Arachnida</taxon>
        <taxon>Araneae</taxon>
        <taxon>Araneomorphae</taxon>
        <taxon>Entelegynae</taxon>
        <taxon>Araneoidea</taxon>
        <taxon>Nephilidae</taxon>
        <taxon>Trichonephila</taxon>
    </lineage>
</organism>
<evidence type="ECO:0000256" key="4">
    <source>
        <dbReference type="ARBA" id="ARBA00022723"/>
    </source>
</evidence>
<dbReference type="Pfam" id="PF01431">
    <property type="entry name" value="Peptidase_M13"/>
    <property type="match status" value="1"/>
</dbReference>
<evidence type="ECO:0000313" key="12">
    <source>
        <dbReference type="Proteomes" id="UP000887159"/>
    </source>
</evidence>
<dbReference type="PANTHER" id="PTHR11733:SF167">
    <property type="entry name" value="FI17812P1-RELATED"/>
    <property type="match status" value="1"/>
</dbReference>
<dbReference type="PROSITE" id="PS51885">
    <property type="entry name" value="NEPRILYSIN"/>
    <property type="match status" value="1"/>
</dbReference>
<sequence length="572" mass="65648">MLSAPFQCAVASAIHSFQRAGSKLSVKPKKHENFPPRRSAVATPSGFHRPTNHRHATKQNEKLPSRHATHRRLILDACLSYMTKVGVLLGGDENATTVLMKDILDFETKLAEITLPDEEKMDQDKIYEKMTISDLQELMPFIHWTHYFNFAFNNVGRKISASEVVVIYEKDYFVKLTELVTKYLSNPQGRETLINYATWTVVRETITYLSTPFREAKEVLDEAISGSEDKEIRWATCFSAVDGGITFALNAMFIREAFKGESKSMAESMVDKIKQVFKENLYHIEWMDPETRERAAEKVDSLQEMIGYPDYIKYPDQVDEEYKDLEFSEIDYFNNNMNVLQYDSRRNMKKLDLPPNRTEWMMSATDENAYYSTSLNHIVITAAYLQPPFYDVNYPKSINYGVMGSVMGHEISHAFDDSGRLYDEHGNLNQWWKISTIQNFEKLSQCFIDQYSSFEVAGTKLNGKTTLGENLSDCGGLNVAYQAYQKWLAENHKELPLPGVPLTHNQLFFLAYAQLECSVSTPEKLRSAALTQTHTVPKYRVIGPVSNSEDFAREFKCRSNSAMNPQPKCKIW</sequence>
<keyword evidence="3" id="KW-0645">Protease</keyword>
<evidence type="ECO:0000259" key="10">
    <source>
        <dbReference type="Pfam" id="PF05649"/>
    </source>
</evidence>
<dbReference type="InterPro" id="IPR000718">
    <property type="entry name" value="Peptidase_M13"/>
</dbReference>
<accession>A0A8X6RGM7</accession>
<comment type="caution">
    <text evidence="11">The sequence shown here is derived from an EMBL/GenBank/DDBJ whole genome shotgun (WGS) entry which is preliminary data.</text>
</comment>
<evidence type="ECO:0000259" key="9">
    <source>
        <dbReference type="Pfam" id="PF01431"/>
    </source>
</evidence>
<dbReference type="Gene3D" id="1.10.1380.10">
    <property type="entry name" value="Neutral endopeptidase , domain2"/>
    <property type="match status" value="1"/>
</dbReference>
<dbReference type="PRINTS" id="PR00786">
    <property type="entry name" value="NEPRILYSIN"/>
</dbReference>
<evidence type="ECO:0000256" key="2">
    <source>
        <dbReference type="ARBA" id="ARBA00007357"/>
    </source>
</evidence>
<name>A0A8X6RGM7_TRICX</name>
<evidence type="ECO:0000256" key="8">
    <source>
        <dbReference type="SAM" id="MobiDB-lite"/>
    </source>
</evidence>
<dbReference type="GO" id="GO:0004222">
    <property type="term" value="F:metalloendopeptidase activity"/>
    <property type="evidence" value="ECO:0007669"/>
    <property type="project" value="InterPro"/>
</dbReference>
<keyword evidence="7" id="KW-0482">Metalloprotease</keyword>
<evidence type="ECO:0000256" key="5">
    <source>
        <dbReference type="ARBA" id="ARBA00022801"/>
    </source>
</evidence>
<evidence type="ECO:0000313" key="11">
    <source>
        <dbReference type="EMBL" id="GFX89127.1"/>
    </source>
</evidence>
<gene>
    <name evidence="11" type="ORF">TNCV_2854261</name>
</gene>
<keyword evidence="6" id="KW-0862">Zinc</keyword>
<evidence type="ECO:0000256" key="6">
    <source>
        <dbReference type="ARBA" id="ARBA00022833"/>
    </source>
</evidence>
<reference evidence="11" key="1">
    <citation type="submission" date="2020-08" db="EMBL/GenBank/DDBJ databases">
        <title>Multicomponent nature underlies the extraordinary mechanical properties of spider dragline silk.</title>
        <authorList>
            <person name="Kono N."/>
            <person name="Nakamura H."/>
            <person name="Mori M."/>
            <person name="Yoshida Y."/>
            <person name="Ohtoshi R."/>
            <person name="Malay A.D."/>
            <person name="Moran D.A.P."/>
            <person name="Tomita M."/>
            <person name="Numata K."/>
            <person name="Arakawa K."/>
        </authorList>
    </citation>
    <scope>NUCLEOTIDE SEQUENCE</scope>
</reference>
<dbReference type="CDD" id="cd08662">
    <property type="entry name" value="M13"/>
    <property type="match status" value="1"/>
</dbReference>
<evidence type="ECO:0000256" key="1">
    <source>
        <dbReference type="ARBA" id="ARBA00001947"/>
    </source>
</evidence>
<dbReference type="Proteomes" id="UP000887159">
    <property type="component" value="Unassembled WGS sequence"/>
</dbReference>
<protein>
    <submittedName>
        <fullName evidence="11">Endothelin-converting enzyme homolog</fullName>
    </submittedName>
</protein>
<dbReference type="GO" id="GO:0046872">
    <property type="term" value="F:metal ion binding"/>
    <property type="evidence" value="ECO:0007669"/>
    <property type="project" value="UniProtKB-KW"/>
</dbReference>
<keyword evidence="4" id="KW-0479">Metal-binding</keyword>